<gene>
    <name evidence="1" type="ORF">BWK59_13945</name>
</gene>
<dbReference type="Proteomes" id="UP000197768">
    <property type="component" value="Unassembled WGS sequence"/>
</dbReference>
<name>A0A246GFC0_9FLAO</name>
<dbReference type="EMBL" id="MTCZ01000250">
    <property type="protein sequence ID" value="OWP82804.1"/>
    <property type="molecule type" value="Genomic_DNA"/>
</dbReference>
<evidence type="ECO:0000313" key="1">
    <source>
        <dbReference type="EMBL" id="OWP82804.1"/>
    </source>
</evidence>
<dbReference type="RefSeq" id="WP_165764943.1">
    <property type="nucleotide sequence ID" value="NZ_MTCZ01000250.1"/>
</dbReference>
<feature type="non-terminal residue" evidence="1">
    <location>
        <position position="1"/>
    </location>
</feature>
<accession>A0A246GFC0</accession>
<evidence type="ECO:0000313" key="2">
    <source>
        <dbReference type="Proteomes" id="UP000197768"/>
    </source>
</evidence>
<protein>
    <submittedName>
        <fullName evidence="1">Uncharacterized protein</fullName>
    </submittedName>
</protein>
<organism evidence="1 2">
    <name type="scientific">Flavobacterium davisii</name>
    <dbReference type="NCBI Taxonomy" id="2906077"/>
    <lineage>
        <taxon>Bacteria</taxon>
        <taxon>Pseudomonadati</taxon>
        <taxon>Bacteroidota</taxon>
        <taxon>Flavobacteriia</taxon>
        <taxon>Flavobacteriales</taxon>
        <taxon>Flavobacteriaceae</taxon>
        <taxon>Flavobacterium</taxon>
    </lineage>
</organism>
<sequence>HAEADDASENALDYHLARKQRQINRADNFTESVKNAFDALFFNDEEDEEEELVNELPYTHQMQLGGNKESYNEIMETTTAVKPKTAKDLLMERTKREFSSIKENLQKQASA</sequence>
<reference evidence="1 2" key="1">
    <citation type="journal article" date="2017" name="Infect. Genet. Evol.">
        <title>Comparative genome analysis of fish pathogen Flavobacterium columnare reveals extensive sequence diversity within the species.</title>
        <authorList>
            <person name="Kayansamruaj P."/>
            <person name="Dong H.T."/>
            <person name="Hirono I."/>
            <person name="Kondo H."/>
            <person name="Senapin S."/>
            <person name="Rodkhum C."/>
        </authorList>
    </citation>
    <scope>NUCLEOTIDE SEQUENCE [LARGE SCALE GENOMIC DNA]</scope>
    <source>
        <strain evidence="1 2">1215</strain>
    </source>
</reference>
<dbReference type="AlphaFoldDB" id="A0A246GFC0"/>
<proteinExistence type="predicted"/>
<comment type="caution">
    <text evidence="1">The sequence shown here is derived from an EMBL/GenBank/DDBJ whole genome shotgun (WGS) entry which is preliminary data.</text>
</comment>